<keyword evidence="4" id="KW-1185">Reference proteome</keyword>
<gene>
    <name evidence="3" type="ORF">BLNAU_20824</name>
</gene>
<reference evidence="3 4" key="1">
    <citation type="journal article" date="2022" name="bioRxiv">
        <title>Genomics of Preaxostyla Flagellates Illuminates Evolutionary Transitions and the Path Towards Mitochondrial Loss.</title>
        <authorList>
            <person name="Novak L.V.F."/>
            <person name="Treitli S.C."/>
            <person name="Pyrih J."/>
            <person name="Halakuc P."/>
            <person name="Pipaliya S.V."/>
            <person name="Vacek V."/>
            <person name="Brzon O."/>
            <person name="Soukal P."/>
            <person name="Eme L."/>
            <person name="Dacks J.B."/>
            <person name="Karnkowska A."/>
            <person name="Elias M."/>
            <person name="Hampl V."/>
        </authorList>
    </citation>
    <scope>NUCLEOTIDE SEQUENCE [LARGE SCALE GENOMIC DNA]</scope>
    <source>
        <strain evidence="3">NAU3</strain>
        <tissue evidence="3">Gut</tissue>
    </source>
</reference>
<feature type="region of interest" description="Disordered" evidence="1">
    <location>
        <begin position="1"/>
        <end position="105"/>
    </location>
</feature>
<dbReference type="SUPFAM" id="SSF81606">
    <property type="entry name" value="PP2C-like"/>
    <property type="match status" value="1"/>
</dbReference>
<evidence type="ECO:0000259" key="2">
    <source>
        <dbReference type="Pfam" id="PF00481"/>
    </source>
</evidence>
<name>A0ABQ9X0W5_9EUKA</name>
<feature type="compositionally biased region" description="Basic and acidic residues" evidence="1">
    <location>
        <begin position="67"/>
        <end position="76"/>
    </location>
</feature>
<dbReference type="Proteomes" id="UP001281761">
    <property type="component" value="Unassembled WGS sequence"/>
</dbReference>
<dbReference type="InterPro" id="IPR036457">
    <property type="entry name" value="PPM-type-like_dom_sf"/>
</dbReference>
<organism evidence="3 4">
    <name type="scientific">Blattamonas nauphoetae</name>
    <dbReference type="NCBI Taxonomy" id="2049346"/>
    <lineage>
        <taxon>Eukaryota</taxon>
        <taxon>Metamonada</taxon>
        <taxon>Preaxostyla</taxon>
        <taxon>Oxymonadida</taxon>
        <taxon>Blattamonas</taxon>
    </lineage>
</organism>
<feature type="compositionally biased region" description="Basic and acidic residues" evidence="1">
    <location>
        <begin position="83"/>
        <end position="95"/>
    </location>
</feature>
<dbReference type="Pfam" id="PF00481">
    <property type="entry name" value="PP2C"/>
    <property type="match status" value="1"/>
</dbReference>
<dbReference type="InterPro" id="IPR001932">
    <property type="entry name" value="PPM-type_phosphatase-like_dom"/>
</dbReference>
<evidence type="ECO:0000256" key="1">
    <source>
        <dbReference type="SAM" id="MobiDB-lite"/>
    </source>
</evidence>
<dbReference type="EMBL" id="JARBJD010000307">
    <property type="protein sequence ID" value="KAK2944261.1"/>
    <property type="molecule type" value="Genomic_DNA"/>
</dbReference>
<accession>A0ABQ9X0W5</accession>
<evidence type="ECO:0000313" key="3">
    <source>
        <dbReference type="EMBL" id="KAK2944261.1"/>
    </source>
</evidence>
<dbReference type="Gene3D" id="3.60.40.10">
    <property type="entry name" value="PPM-type phosphatase domain"/>
    <property type="match status" value="1"/>
</dbReference>
<sequence>MTFRRTRVVEGKAGQHDQERDDPHSMVEEIVKEKRTSSSKEDRDKEDNPYVMEEDVVEEIWMESVGMEEKKEHDDPYEMGNDAVHEPSSESKTKEVQTPSSSNPDFKAFFHDPSLVHRDIRSSTVDFTRQPKHLPSLNHPNVGCAKTNGERQTMEDAELLLPAGGWNLQTLLETGQVDRVERLFTFPQELRFSRIGLQEMSNIEFELEHAMHPPHPPFIPTLLRATMENLTKKMRLLRVDDGACALLALITPMTAFVTNVGDCRAVLPQTTHNTNILVPPWCFADVVSLFTDPPLTIDHKPVCQSERNFITSVGGILNVQRRINVVLAIARFEEGRTRLFSGLAELHDRHPRQRLKKGGRSHRPRLRRSVRLSPKRRGCRSGVRIDGRHGPDSVIQRARLIIEADDDNAYTALDEDSGSPPVDKGKFAKFEALRKIADRTRSTLGSSDTTNIQQNPRFNDPDQILISVGQKNPNTDVSKLVHSFTRQRASETTSLFSPPMDINFSSRCVGESEEGDCDVVEDYSPAQREIRPNPTLSQAANKTIKEAAIQVLRHELEFTQQFDDTCQDNSPQKVKRRRSSAHYSPSDIVVKQNQLQRLLEETIGEEHDSDDSVDSDEYQTCRTVIGETQWKHLLCVQLGHTIRQSTPGLDPESIVCVQANYLACTAATEACCERLFSRMRTLIGPHLTSMDPETVGAVLQVGAQAYSKLSSIPN</sequence>
<evidence type="ECO:0000313" key="4">
    <source>
        <dbReference type="Proteomes" id="UP001281761"/>
    </source>
</evidence>
<feature type="domain" description="PPM-type phosphatase" evidence="2">
    <location>
        <begin position="227"/>
        <end position="331"/>
    </location>
</feature>
<feature type="compositionally biased region" description="Basic and acidic residues" evidence="1">
    <location>
        <begin position="7"/>
        <end position="48"/>
    </location>
</feature>
<comment type="caution">
    <text evidence="3">The sequence shown here is derived from an EMBL/GenBank/DDBJ whole genome shotgun (WGS) entry which is preliminary data.</text>
</comment>
<proteinExistence type="predicted"/>
<feature type="compositionally biased region" description="Acidic residues" evidence="1">
    <location>
        <begin position="52"/>
        <end position="61"/>
    </location>
</feature>
<protein>
    <recommendedName>
        <fullName evidence="2">PPM-type phosphatase domain-containing protein</fullName>
    </recommendedName>
</protein>